<dbReference type="SUPFAM" id="SSF50494">
    <property type="entry name" value="Trypsin-like serine proteases"/>
    <property type="match status" value="1"/>
</dbReference>
<dbReference type="PANTHER" id="PTHR22939:SF129">
    <property type="entry name" value="SERINE PROTEASE HTRA2, MITOCHONDRIAL"/>
    <property type="match status" value="1"/>
</dbReference>
<dbReference type="EMBL" id="BARU01041414">
    <property type="protein sequence ID" value="GAH87964.1"/>
    <property type="molecule type" value="Genomic_DNA"/>
</dbReference>
<reference evidence="1" key="1">
    <citation type="journal article" date="2014" name="Front. Microbiol.">
        <title>High frequency of phylogenetically diverse reductive dehalogenase-homologous genes in deep subseafloor sedimentary metagenomes.</title>
        <authorList>
            <person name="Kawai M."/>
            <person name="Futagami T."/>
            <person name="Toyoda A."/>
            <person name="Takaki Y."/>
            <person name="Nishi S."/>
            <person name="Hori S."/>
            <person name="Arai W."/>
            <person name="Tsubouchi T."/>
            <person name="Morono Y."/>
            <person name="Uchiyama I."/>
            <person name="Ito T."/>
            <person name="Fujiyama A."/>
            <person name="Inagaki F."/>
            <person name="Takami H."/>
        </authorList>
    </citation>
    <scope>NUCLEOTIDE SEQUENCE</scope>
    <source>
        <strain evidence="1">Expedition CK06-06</strain>
    </source>
</reference>
<dbReference type="PRINTS" id="PR00834">
    <property type="entry name" value="PROTEASES2C"/>
</dbReference>
<organism evidence="1">
    <name type="scientific">marine sediment metagenome</name>
    <dbReference type="NCBI Taxonomy" id="412755"/>
    <lineage>
        <taxon>unclassified sequences</taxon>
        <taxon>metagenomes</taxon>
        <taxon>ecological metagenomes</taxon>
    </lineage>
</organism>
<feature type="non-terminal residue" evidence="1">
    <location>
        <position position="128"/>
    </location>
</feature>
<proteinExistence type="predicted"/>
<dbReference type="Pfam" id="PF13365">
    <property type="entry name" value="Trypsin_2"/>
    <property type="match status" value="1"/>
</dbReference>
<evidence type="ECO:0000313" key="1">
    <source>
        <dbReference type="EMBL" id="GAH87964.1"/>
    </source>
</evidence>
<dbReference type="InterPro" id="IPR009003">
    <property type="entry name" value="Peptidase_S1_PA"/>
</dbReference>
<dbReference type="PANTHER" id="PTHR22939">
    <property type="entry name" value="SERINE PROTEASE FAMILY S1C HTRA-RELATED"/>
    <property type="match status" value="1"/>
</dbReference>
<dbReference type="GO" id="GO:0004252">
    <property type="term" value="F:serine-type endopeptidase activity"/>
    <property type="evidence" value="ECO:0007669"/>
    <property type="project" value="InterPro"/>
</dbReference>
<protein>
    <recommendedName>
        <fullName evidence="2">Serine protease</fullName>
    </recommendedName>
</protein>
<dbReference type="AlphaFoldDB" id="X1KCS8"/>
<gene>
    <name evidence="1" type="ORF">S03H2_63860</name>
</gene>
<comment type="caution">
    <text evidence="1">The sequence shown here is derived from an EMBL/GenBank/DDBJ whole genome shotgun (WGS) entry which is preliminary data.</text>
</comment>
<sequence>MPSIADVVAKVKPSVVAINTEVITYDIFNQPFTQEGAGSGWIIDEDGLIVTNNHVVEGAKSITVTLDNGETWLVDMNAVATDRLTDLAVLKIDAENLPAITIGDSSKLRVGDWVIAIGNALGEGISAT</sequence>
<accession>X1KCS8</accession>
<dbReference type="InterPro" id="IPR001940">
    <property type="entry name" value="Peptidase_S1C"/>
</dbReference>
<dbReference type="GO" id="GO:0006508">
    <property type="term" value="P:proteolysis"/>
    <property type="evidence" value="ECO:0007669"/>
    <property type="project" value="InterPro"/>
</dbReference>
<name>X1KCS8_9ZZZZ</name>
<evidence type="ECO:0008006" key="2">
    <source>
        <dbReference type="Google" id="ProtNLM"/>
    </source>
</evidence>
<dbReference type="Gene3D" id="2.40.10.120">
    <property type="match status" value="1"/>
</dbReference>